<feature type="domain" description="S1 motif" evidence="4">
    <location>
        <begin position="269"/>
        <end position="339"/>
    </location>
</feature>
<dbReference type="Proteomes" id="UP000181870">
    <property type="component" value="Unassembled WGS sequence"/>
</dbReference>
<proteinExistence type="inferred from homology"/>
<dbReference type="GO" id="GO:0003729">
    <property type="term" value="F:mRNA binding"/>
    <property type="evidence" value="ECO:0007669"/>
    <property type="project" value="TreeGrafter"/>
</dbReference>
<evidence type="ECO:0000313" key="5">
    <source>
        <dbReference type="EMBL" id="SDH73242.1"/>
    </source>
</evidence>
<dbReference type="Pfam" id="PF00575">
    <property type="entry name" value="S1"/>
    <property type="match status" value="2"/>
</dbReference>
<dbReference type="PROSITE" id="PS50126">
    <property type="entry name" value="S1"/>
    <property type="match status" value="3"/>
</dbReference>
<protein>
    <submittedName>
        <fullName evidence="5">Ribosomal protein S1</fullName>
    </submittedName>
</protein>
<accession>A0A1G8ETL5</accession>
<reference evidence="5 6" key="1">
    <citation type="submission" date="2016-10" db="EMBL/GenBank/DDBJ databases">
        <authorList>
            <person name="de Groot N.N."/>
        </authorList>
    </citation>
    <scope>NUCLEOTIDE SEQUENCE [LARGE SCALE GENOMIC DNA]</scope>
    <source>
        <strain evidence="5 6">NLAE-zl-C57</strain>
    </source>
</reference>
<keyword evidence="3" id="KW-0687">Ribonucleoprotein</keyword>
<name>A0A1G8ETL5_BACOV</name>
<organism evidence="5 6">
    <name type="scientific">Bacteroides ovatus</name>
    <dbReference type="NCBI Taxonomy" id="28116"/>
    <lineage>
        <taxon>Bacteria</taxon>
        <taxon>Pseudomonadati</taxon>
        <taxon>Bacteroidota</taxon>
        <taxon>Bacteroidia</taxon>
        <taxon>Bacteroidales</taxon>
        <taxon>Bacteroidaceae</taxon>
        <taxon>Bacteroides</taxon>
    </lineage>
</organism>
<dbReference type="AlphaFoldDB" id="A0A1G8ETL5"/>
<sequence length="691" mass="79850">MTLLDIARKKGVTIQKVSEEIKQLTGVDIGWDPTQIISNEIVQRLLPTNIKRENKPHRTIENTEIRNNKEGDKHNAISQETNQKSTYIINSDDSDLVAIVKETIAKGLVVTEMNTHDRIILDCSNNKGFKVKKGFIVGLELIEVYEDEVDSYNIKYAFSTVNEWQQYKIKQASESHSTLRGHITTRKEYRGYLINVFGILATLNDENQRMKEHLKNRTWLNVRITKAYYNDNTWQVEVEDVKSSKDKFQNKKDKTESSLQSEYDQLVIDSVVDVVIEQINEKSIFVKYKNLRGLIFGSDMFWAYVKFNNHVSEGDTIQVKVVEKNVDDNGRFNVRFSHKECLPNPWEEIIFEEFQMVEGPVIRVDDRGALIKIGEGIEGFLHIKDMSKMEYEALKQWEPSCGNVNVFIKAVNTAQKSISLTTSEDSYEIENKWISIIQNYEVNKVYRAKVIMHDETFLWVQLEEGIEASIHKNELSWSRTQGNNLDSYQMNDDVTILIKNIDSNKRVIKASIRALLPNPWETASISLKTGDICNVEVIEKKDNFLIVETLDSFHLIGSIKMSEISWSPLKPEDEPQVRWKMPAKIMIFHPNRQILKLSVRNIEEDPWNSLYPGAEVYGKIQSNTNSALITVKLDNELLAKTPETELISYIGKRLPFKIISSNRASQEIIVSHNCFVFDKRTEEIIKSFFNN</sequence>
<evidence type="ECO:0000256" key="1">
    <source>
        <dbReference type="ARBA" id="ARBA00006767"/>
    </source>
</evidence>
<feature type="domain" description="S1 motif" evidence="4">
    <location>
        <begin position="443"/>
        <end position="513"/>
    </location>
</feature>
<evidence type="ECO:0000256" key="3">
    <source>
        <dbReference type="ARBA" id="ARBA00023274"/>
    </source>
</evidence>
<dbReference type="GO" id="GO:0006412">
    <property type="term" value="P:translation"/>
    <property type="evidence" value="ECO:0007669"/>
    <property type="project" value="TreeGrafter"/>
</dbReference>
<dbReference type="InterPro" id="IPR003029">
    <property type="entry name" value="S1_domain"/>
</dbReference>
<dbReference type="SUPFAM" id="SSF50249">
    <property type="entry name" value="Nucleic acid-binding proteins"/>
    <property type="match status" value="4"/>
</dbReference>
<dbReference type="PANTHER" id="PTHR10724">
    <property type="entry name" value="30S RIBOSOMAL PROTEIN S1"/>
    <property type="match status" value="1"/>
</dbReference>
<gene>
    <name evidence="5" type="ORF">SAMN05192582_101184</name>
</gene>
<dbReference type="GO" id="GO:0003735">
    <property type="term" value="F:structural constituent of ribosome"/>
    <property type="evidence" value="ECO:0007669"/>
    <property type="project" value="TreeGrafter"/>
</dbReference>
<evidence type="ECO:0000259" key="4">
    <source>
        <dbReference type="PROSITE" id="PS50126"/>
    </source>
</evidence>
<dbReference type="InterPro" id="IPR012340">
    <property type="entry name" value="NA-bd_OB-fold"/>
</dbReference>
<evidence type="ECO:0000256" key="2">
    <source>
        <dbReference type="ARBA" id="ARBA00022980"/>
    </source>
</evidence>
<dbReference type="RefSeq" id="WP_074636895.1">
    <property type="nucleotide sequence ID" value="NZ_FNDO01000011.1"/>
</dbReference>
<dbReference type="SMART" id="SM00316">
    <property type="entry name" value="S1"/>
    <property type="match status" value="5"/>
</dbReference>
<dbReference type="PANTHER" id="PTHR10724:SF7">
    <property type="entry name" value="SMALL RIBOSOMAL SUBUNIT PROTEIN BS1C"/>
    <property type="match status" value="1"/>
</dbReference>
<feature type="domain" description="S1 motif" evidence="4">
    <location>
        <begin position="354"/>
        <end position="423"/>
    </location>
</feature>
<dbReference type="GO" id="GO:0022627">
    <property type="term" value="C:cytosolic small ribosomal subunit"/>
    <property type="evidence" value="ECO:0007669"/>
    <property type="project" value="TreeGrafter"/>
</dbReference>
<dbReference type="EMBL" id="FNDO01000011">
    <property type="protein sequence ID" value="SDH73242.1"/>
    <property type="molecule type" value="Genomic_DNA"/>
</dbReference>
<dbReference type="InterPro" id="IPR050437">
    <property type="entry name" value="Ribos_protein_bS1-like"/>
</dbReference>
<comment type="similarity">
    <text evidence="1">Belongs to the bacterial ribosomal protein bS1 family.</text>
</comment>
<evidence type="ECO:0000313" key="6">
    <source>
        <dbReference type="Proteomes" id="UP000181870"/>
    </source>
</evidence>
<dbReference type="CDD" id="cd00164">
    <property type="entry name" value="S1_like"/>
    <property type="match status" value="2"/>
</dbReference>
<keyword evidence="2 5" id="KW-0689">Ribosomal protein</keyword>
<dbReference type="Gene3D" id="2.40.50.140">
    <property type="entry name" value="Nucleic acid-binding proteins"/>
    <property type="match status" value="4"/>
</dbReference>